<protein>
    <submittedName>
        <fullName evidence="1">Phytanoyl-CoA dioxygenase</fullName>
    </submittedName>
</protein>
<evidence type="ECO:0000313" key="1">
    <source>
        <dbReference type="EMBL" id="AFZ12488.1"/>
    </source>
</evidence>
<dbReference type="SUPFAM" id="SSF51197">
    <property type="entry name" value="Clavaminate synthase-like"/>
    <property type="match status" value="1"/>
</dbReference>
<accession>K9VWK6</accession>
<dbReference type="eggNOG" id="COG5285">
    <property type="taxonomic scope" value="Bacteria"/>
</dbReference>
<proteinExistence type="predicted"/>
<dbReference type="STRING" id="1173022.Cri9333_1598"/>
<dbReference type="PANTHER" id="PTHR20883">
    <property type="entry name" value="PHYTANOYL-COA DIOXYGENASE DOMAIN CONTAINING 1"/>
    <property type="match status" value="1"/>
</dbReference>
<gene>
    <name evidence="1" type="ORF">Cri9333_1598</name>
</gene>
<dbReference type="KEGG" id="cep:Cri9333_1598"/>
<organism evidence="1 2">
    <name type="scientific">Crinalium epipsammum PCC 9333</name>
    <dbReference type="NCBI Taxonomy" id="1173022"/>
    <lineage>
        <taxon>Bacteria</taxon>
        <taxon>Bacillati</taxon>
        <taxon>Cyanobacteriota</taxon>
        <taxon>Cyanophyceae</taxon>
        <taxon>Gomontiellales</taxon>
        <taxon>Gomontiellaceae</taxon>
        <taxon>Crinalium</taxon>
    </lineage>
</organism>
<dbReference type="AlphaFoldDB" id="K9VWK6"/>
<keyword evidence="1" id="KW-0560">Oxidoreductase</keyword>
<dbReference type="PANTHER" id="PTHR20883:SF48">
    <property type="entry name" value="ECTOINE DIOXYGENASE"/>
    <property type="match status" value="1"/>
</dbReference>
<keyword evidence="2" id="KW-1185">Reference proteome</keyword>
<dbReference type="GO" id="GO:0016706">
    <property type="term" value="F:2-oxoglutarate-dependent dioxygenase activity"/>
    <property type="evidence" value="ECO:0007669"/>
    <property type="project" value="UniProtKB-ARBA"/>
</dbReference>
<dbReference type="HOGENOM" id="CLU_048953_5_0_3"/>
<dbReference type="InterPro" id="IPR008775">
    <property type="entry name" value="Phytyl_CoA_dOase-like"/>
</dbReference>
<reference evidence="1 2" key="1">
    <citation type="submission" date="2012-06" db="EMBL/GenBank/DDBJ databases">
        <title>Finished chromosome of genome of Crinalium epipsammum PCC 9333.</title>
        <authorList>
            <consortium name="US DOE Joint Genome Institute"/>
            <person name="Gugger M."/>
            <person name="Coursin T."/>
            <person name="Rippka R."/>
            <person name="Tandeau De Marsac N."/>
            <person name="Huntemann M."/>
            <person name="Wei C.-L."/>
            <person name="Han J."/>
            <person name="Detter J.C."/>
            <person name="Han C."/>
            <person name="Tapia R."/>
            <person name="Davenport K."/>
            <person name="Daligault H."/>
            <person name="Erkkila T."/>
            <person name="Gu W."/>
            <person name="Munk A.C.C."/>
            <person name="Teshima H."/>
            <person name="Xu Y."/>
            <person name="Chain P."/>
            <person name="Chen A."/>
            <person name="Krypides N."/>
            <person name="Mavromatis K."/>
            <person name="Markowitz V."/>
            <person name="Szeto E."/>
            <person name="Ivanova N."/>
            <person name="Mikhailova N."/>
            <person name="Ovchinnikova G."/>
            <person name="Pagani I."/>
            <person name="Pati A."/>
            <person name="Goodwin L."/>
            <person name="Peters L."/>
            <person name="Pitluck S."/>
            <person name="Woyke T."/>
            <person name="Kerfeld C."/>
        </authorList>
    </citation>
    <scope>NUCLEOTIDE SEQUENCE [LARGE SCALE GENOMIC DNA]</scope>
    <source>
        <strain evidence="1 2">PCC 9333</strain>
    </source>
</reference>
<name>K9VWK6_9CYAN</name>
<dbReference type="Proteomes" id="UP000010472">
    <property type="component" value="Chromosome"/>
</dbReference>
<dbReference type="Gene3D" id="2.60.120.620">
    <property type="entry name" value="q2cbj1_9rhob like domain"/>
    <property type="match status" value="1"/>
</dbReference>
<dbReference type="EMBL" id="CP003620">
    <property type="protein sequence ID" value="AFZ12488.1"/>
    <property type="molecule type" value="Genomic_DNA"/>
</dbReference>
<dbReference type="PATRIC" id="fig|1173022.3.peg.1726"/>
<sequence>MELTQEQFNTYQKEGFLVVPEYFSQLEVENMKGELPALFAEDSPRRVLEKDGDTVRAVHGSHSTNQLFKRLTRHPKIVSPARQILGSQVYVYQFKINAKAAFSGDFWQWHQDFIFWRKQDGLLTPRIMNAMILLDDMNEFNGALFVIPGSHKEGMIDVTSPQLQEINNNLTGDKKQEWLLSFTANLKYSLPQEIVQELALKYGMYAIKAPAGSAVFFDSNIAHASPNNISPFSRSIVIVTYNSVENIPVPVENPRPEFIVSRDYLPVEALSGDALLLPSLI</sequence>
<evidence type="ECO:0000313" key="2">
    <source>
        <dbReference type="Proteomes" id="UP000010472"/>
    </source>
</evidence>
<dbReference type="GO" id="GO:0005506">
    <property type="term" value="F:iron ion binding"/>
    <property type="evidence" value="ECO:0007669"/>
    <property type="project" value="UniProtKB-ARBA"/>
</dbReference>
<dbReference type="Pfam" id="PF05721">
    <property type="entry name" value="PhyH"/>
    <property type="match status" value="1"/>
</dbReference>
<keyword evidence="1" id="KW-0223">Dioxygenase</keyword>
<dbReference type="RefSeq" id="WP_015202609.1">
    <property type="nucleotide sequence ID" value="NC_019753.1"/>
</dbReference>
<dbReference type="OrthoDB" id="9791262at2"/>